<dbReference type="AlphaFoldDB" id="A0A2D4H0K0"/>
<reference evidence="1" key="1">
    <citation type="submission" date="2017-07" db="EMBL/GenBank/DDBJ databases">
        <authorList>
            <person name="Mikheyev A."/>
            <person name="Grau M."/>
        </authorList>
    </citation>
    <scope>NUCLEOTIDE SEQUENCE</scope>
    <source>
        <tissue evidence="1">Venom_gland</tissue>
    </source>
</reference>
<accession>A0A2D4H0K0</accession>
<reference evidence="1" key="2">
    <citation type="submission" date="2017-11" db="EMBL/GenBank/DDBJ databases">
        <title>Coralsnake Venomics: Analyses of Venom Gland Transcriptomes and Proteomes of Six Brazilian Taxa.</title>
        <authorList>
            <person name="Aird S.D."/>
            <person name="Jorge da Silva N."/>
            <person name="Qiu L."/>
            <person name="Villar-Briones A."/>
            <person name="Aparecida-Saddi V."/>
            <person name="Campos-Telles M.P."/>
            <person name="Grau M."/>
            <person name="Mikheyev A.S."/>
        </authorList>
    </citation>
    <scope>NUCLEOTIDE SEQUENCE</scope>
    <source>
        <tissue evidence="1">Venom_gland</tissue>
    </source>
</reference>
<protein>
    <submittedName>
        <fullName evidence="1">Uncharacterized protein</fullName>
    </submittedName>
</protein>
<dbReference type="EMBL" id="IACJ01161969">
    <property type="protein sequence ID" value="LAA65508.1"/>
    <property type="molecule type" value="Transcribed_RNA"/>
</dbReference>
<proteinExistence type="predicted"/>
<evidence type="ECO:0000313" key="1">
    <source>
        <dbReference type="EMBL" id="LAA65508.1"/>
    </source>
</evidence>
<name>A0A2D4H0K0_MICCO</name>
<sequence>MVFFFPPRALSAGQGGSNLARSLCFTGCLEAQFIPPFYLTSTQCYWVRSFISMRLTILSMVMIFSYTYLPKAVQVISQKYFPKAWRLRGSGCRRTGFDSILVNLHV</sequence>
<organism evidence="1">
    <name type="scientific">Micrurus corallinus</name>
    <name type="common">Brazilian coral snake</name>
    <dbReference type="NCBI Taxonomy" id="54390"/>
    <lineage>
        <taxon>Eukaryota</taxon>
        <taxon>Metazoa</taxon>
        <taxon>Chordata</taxon>
        <taxon>Craniata</taxon>
        <taxon>Vertebrata</taxon>
        <taxon>Euteleostomi</taxon>
        <taxon>Lepidosauria</taxon>
        <taxon>Squamata</taxon>
        <taxon>Bifurcata</taxon>
        <taxon>Unidentata</taxon>
        <taxon>Episquamata</taxon>
        <taxon>Toxicofera</taxon>
        <taxon>Serpentes</taxon>
        <taxon>Colubroidea</taxon>
        <taxon>Elapidae</taxon>
        <taxon>Elapinae</taxon>
        <taxon>Micrurus</taxon>
    </lineage>
</organism>